<proteinExistence type="predicted"/>
<evidence type="ECO:0000313" key="1">
    <source>
        <dbReference type="EMBL" id="KAK9092197.1"/>
    </source>
</evidence>
<evidence type="ECO:0000313" key="2">
    <source>
        <dbReference type="Proteomes" id="UP001420932"/>
    </source>
</evidence>
<comment type="caution">
    <text evidence="1">The sequence shown here is derived from an EMBL/GenBank/DDBJ whole genome shotgun (WGS) entry which is preliminary data.</text>
</comment>
<gene>
    <name evidence="1" type="ORF">Syun_027108</name>
</gene>
<reference evidence="1 2" key="1">
    <citation type="submission" date="2024-01" db="EMBL/GenBank/DDBJ databases">
        <title>Genome assemblies of Stephania.</title>
        <authorList>
            <person name="Yang L."/>
        </authorList>
    </citation>
    <scope>NUCLEOTIDE SEQUENCE [LARGE SCALE GENOMIC DNA]</scope>
    <source>
        <strain evidence="1">YNDBR</strain>
        <tissue evidence="1">Leaf</tissue>
    </source>
</reference>
<accession>A0AAP0EIB6</accession>
<dbReference type="EMBL" id="JBBNAF010000012">
    <property type="protein sequence ID" value="KAK9092197.1"/>
    <property type="molecule type" value="Genomic_DNA"/>
</dbReference>
<organism evidence="1 2">
    <name type="scientific">Stephania yunnanensis</name>
    <dbReference type="NCBI Taxonomy" id="152371"/>
    <lineage>
        <taxon>Eukaryota</taxon>
        <taxon>Viridiplantae</taxon>
        <taxon>Streptophyta</taxon>
        <taxon>Embryophyta</taxon>
        <taxon>Tracheophyta</taxon>
        <taxon>Spermatophyta</taxon>
        <taxon>Magnoliopsida</taxon>
        <taxon>Ranunculales</taxon>
        <taxon>Menispermaceae</taxon>
        <taxon>Menispermoideae</taxon>
        <taxon>Cissampelideae</taxon>
        <taxon>Stephania</taxon>
    </lineage>
</organism>
<keyword evidence="2" id="KW-1185">Reference proteome</keyword>
<dbReference type="Proteomes" id="UP001420932">
    <property type="component" value="Unassembled WGS sequence"/>
</dbReference>
<sequence length="56" mass="6300">MDMFQLERDFNVPVRAYGQPEVPNELPILKEGVHTALPKYVDAPFVVDISKGEDIA</sequence>
<name>A0AAP0EIB6_9MAGN</name>
<dbReference type="AlphaFoldDB" id="A0AAP0EIB6"/>
<protein>
    <submittedName>
        <fullName evidence="1">Uncharacterized protein</fullName>
    </submittedName>
</protein>